<accession>A0A8T2P671</accession>
<protein>
    <submittedName>
        <fullName evidence="1">Uncharacterized protein</fullName>
    </submittedName>
</protein>
<proteinExistence type="predicted"/>
<gene>
    <name evidence="1" type="ORF">JZ751_007088</name>
</gene>
<evidence type="ECO:0000313" key="1">
    <source>
        <dbReference type="EMBL" id="KAG9346771.1"/>
    </source>
</evidence>
<dbReference type="Proteomes" id="UP000824540">
    <property type="component" value="Unassembled WGS sequence"/>
</dbReference>
<dbReference type="EMBL" id="JAFBMS010000015">
    <property type="protein sequence ID" value="KAG9346771.1"/>
    <property type="molecule type" value="Genomic_DNA"/>
</dbReference>
<keyword evidence="2" id="KW-1185">Reference proteome</keyword>
<comment type="caution">
    <text evidence="1">The sequence shown here is derived from an EMBL/GenBank/DDBJ whole genome shotgun (WGS) entry which is preliminary data.</text>
</comment>
<sequence length="283" mass="30718">MAHLVQVAVAPNLAIHKGAGQNASEGVELGPLAHAAPLQAHQLAGGGIRHVDHGQAAAGQPHGGPALSVIHDAQCELAVVVVDLLCARVSVEVNGEKVPAMGLQRHSMEFRPLSVGRVMFRRPMVGLTDPARMWGSVWKLMPMPLAYITRRVPLLHSWSGAGTRSLFCFISLLNRQNKLWDQGASAALTHTDQDLLYLRIPVVLSEGYTLRTKLRSPTYRLPSIPAASATGASSLLPSARPLQLGQEMLRRRPLPMMLEMTGYLFQGKKTEALQCLVPFAHTY</sequence>
<reference evidence="1" key="1">
    <citation type="thesis" date="2021" institute="BYU ScholarsArchive" country="Provo, UT, USA">
        <title>Applications of and Algorithms for Genome Assembly and Genomic Analyses with an Emphasis on Marine Teleosts.</title>
        <authorList>
            <person name="Pickett B.D."/>
        </authorList>
    </citation>
    <scope>NUCLEOTIDE SEQUENCE</scope>
    <source>
        <strain evidence="1">HI-2016</strain>
    </source>
</reference>
<dbReference type="AlphaFoldDB" id="A0A8T2P671"/>
<organism evidence="1 2">
    <name type="scientific">Albula glossodonta</name>
    <name type="common">roundjaw bonefish</name>
    <dbReference type="NCBI Taxonomy" id="121402"/>
    <lineage>
        <taxon>Eukaryota</taxon>
        <taxon>Metazoa</taxon>
        <taxon>Chordata</taxon>
        <taxon>Craniata</taxon>
        <taxon>Vertebrata</taxon>
        <taxon>Euteleostomi</taxon>
        <taxon>Actinopterygii</taxon>
        <taxon>Neopterygii</taxon>
        <taxon>Teleostei</taxon>
        <taxon>Albuliformes</taxon>
        <taxon>Albulidae</taxon>
        <taxon>Albula</taxon>
    </lineage>
</organism>
<evidence type="ECO:0000313" key="2">
    <source>
        <dbReference type="Proteomes" id="UP000824540"/>
    </source>
</evidence>
<name>A0A8T2P671_9TELE</name>
<dbReference type="OrthoDB" id="10636924at2759"/>